<name>A0ABT4VI87_9HYPH</name>
<dbReference type="InterPro" id="IPR041954">
    <property type="entry name" value="CT_DMSOR/BSOR/TMAOR"/>
</dbReference>
<comment type="cofactor">
    <cofactor evidence="1">
        <name>Mo-bis(molybdopterin guanine dinucleotide)</name>
        <dbReference type="ChEBI" id="CHEBI:60539"/>
    </cofactor>
</comment>
<dbReference type="InterPro" id="IPR006656">
    <property type="entry name" value="Mopterin_OxRdtase"/>
</dbReference>
<accession>A0ABT4VI87</accession>
<dbReference type="Gene3D" id="2.40.40.20">
    <property type="match status" value="1"/>
</dbReference>
<evidence type="ECO:0000259" key="8">
    <source>
        <dbReference type="Pfam" id="PF01568"/>
    </source>
</evidence>
<dbReference type="InterPro" id="IPR006657">
    <property type="entry name" value="MoPterin_dinucl-bd_dom"/>
</dbReference>
<reference evidence="10" key="1">
    <citation type="submission" date="2022-11" db="EMBL/GenBank/DDBJ databases">
        <title>Hoeflea poritis sp. nov., isolated from scleractinian coral Porites lutea.</title>
        <authorList>
            <person name="Zhang G."/>
            <person name="Wei Q."/>
            <person name="Cai L."/>
        </authorList>
    </citation>
    <scope>NUCLEOTIDE SEQUENCE</scope>
    <source>
        <strain evidence="10">E7-10</strain>
    </source>
</reference>
<evidence type="ECO:0000256" key="6">
    <source>
        <dbReference type="ARBA" id="ARBA00023002"/>
    </source>
</evidence>
<evidence type="ECO:0000256" key="5">
    <source>
        <dbReference type="ARBA" id="ARBA00022764"/>
    </source>
</evidence>
<comment type="similarity">
    <text evidence="2">Belongs to the prokaryotic molybdopterin-containing oxidoreductase family.</text>
</comment>
<evidence type="ECO:0000256" key="4">
    <source>
        <dbReference type="ARBA" id="ARBA00022723"/>
    </source>
</evidence>
<keyword evidence="5" id="KW-0574">Periplasm</keyword>
<evidence type="ECO:0000313" key="10">
    <source>
        <dbReference type="EMBL" id="MDA4844386.1"/>
    </source>
</evidence>
<dbReference type="Gene3D" id="3.40.228.10">
    <property type="entry name" value="Dimethylsulfoxide Reductase, domain 2"/>
    <property type="match status" value="1"/>
</dbReference>
<dbReference type="PANTHER" id="PTHR43742">
    <property type="entry name" value="TRIMETHYLAMINE-N-OXIDE REDUCTASE"/>
    <property type="match status" value="1"/>
</dbReference>
<dbReference type="RefSeq" id="WP_271087916.1">
    <property type="nucleotide sequence ID" value="NZ_JAPJZH010000002.1"/>
</dbReference>
<dbReference type="PROSITE" id="PS00490">
    <property type="entry name" value="MOLYBDOPTERIN_PROK_2"/>
    <property type="match status" value="1"/>
</dbReference>
<feature type="domain" description="Molybdopterin oxidoreductase" evidence="7">
    <location>
        <begin position="50"/>
        <end position="506"/>
    </location>
</feature>
<organism evidence="10 11">
    <name type="scientific">Hoeflea poritis</name>
    <dbReference type="NCBI Taxonomy" id="2993659"/>
    <lineage>
        <taxon>Bacteria</taxon>
        <taxon>Pseudomonadati</taxon>
        <taxon>Pseudomonadota</taxon>
        <taxon>Alphaproteobacteria</taxon>
        <taxon>Hyphomicrobiales</taxon>
        <taxon>Rhizobiaceae</taxon>
        <taxon>Hoeflea</taxon>
    </lineage>
</organism>
<keyword evidence="4" id="KW-0479">Metal-binding</keyword>
<dbReference type="PROSITE" id="PS00932">
    <property type="entry name" value="MOLYBDOPTERIN_PROK_3"/>
    <property type="match status" value="1"/>
</dbReference>
<evidence type="ECO:0000259" key="7">
    <source>
        <dbReference type="Pfam" id="PF00384"/>
    </source>
</evidence>
<evidence type="ECO:0000313" key="11">
    <source>
        <dbReference type="Proteomes" id="UP001148313"/>
    </source>
</evidence>
<dbReference type="Pfam" id="PF00384">
    <property type="entry name" value="Molybdopterin"/>
    <property type="match status" value="1"/>
</dbReference>
<comment type="caution">
    <text evidence="10">The sequence shown here is derived from an EMBL/GenBank/DDBJ whole genome shotgun (WGS) entry which is preliminary data.</text>
</comment>
<dbReference type="InterPro" id="IPR050612">
    <property type="entry name" value="Prok_Mopterin_Oxidored"/>
</dbReference>
<sequence length="769" mass="83912">MVKNLTSSHWGPGIVSVNDGRIVDVAAHPDDPSGSAINGNIAGSLNGRARILRPAIRKGWLEGDPGTPRGERGRDVFVEVSWDEALDRLAVEIERVRNVYGNEAIFAGSYGWASAGRFHHAQSQLKRFLNTVGGFVRSEGNYSYQAALVLMPHIVMNYREQVAQATRWPVIAQHADLVVMFGGVAPRNMQVSDGGLSRHRGYDNLRACANAGVRFVNLSPLRSDGMPELNAEWLSPQPGSDTAVMMGLAHTLLAEGLHDRAFLDRYTVGFDRFAAYLTGETDGTPKNADWAEQKSGIAANRIRDLARRMAGGRTMIATAAGLQRADYGEQPLWMTVTLAAMLGQIGLPGGGYTVGYGVNGNIGNMERLFAWGSFPQGRNPVDDFIPVAMTSEMLLNPGGGYRFDGSERIFPDIRMVWWAGGNPFHHHQDLNRLRAAFQKPETIIVNEMNWTATARHADIVLPVAAPQERLDFGGGKSDNGLIPMPALVPPPGEARSEYETFAELAARLGTRAAFTEGKSTEDWLRAMWAVTRRNGADTGVELPDWDAFISGDLIQVPDPSPEQVFLADFRADPDANPLPTPSGRIEIYSETIAGFGLDDCPGHATWRAPRDVADGLADAYPLYLISGQPGTRLHSQLDNGAYSRSMKIEGREPVLVHPDDAAARDIVDGDVVELFNARGRCLAGARVTDDVAKGCVFLWTGAWYDPDFDAEHHRDRHGNPNVLTHDLRTSSLAQGPAAHSALVQMRRFDEPVPEVTVFDPPTFVAKGDR</sequence>
<evidence type="ECO:0000259" key="9">
    <source>
        <dbReference type="Pfam" id="PF18364"/>
    </source>
</evidence>
<dbReference type="Proteomes" id="UP001148313">
    <property type="component" value="Unassembled WGS sequence"/>
</dbReference>
<dbReference type="Pfam" id="PF18364">
    <property type="entry name" value="Molybdopterin_N"/>
    <property type="match status" value="1"/>
</dbReference>
<dbReference type="Pfam" id="PF01568">
    <property type="entry name" value="Molydop_binding"/>
    <property type="match status" value="1"/>
</dbReference>
<evidence type="ECO:0000256" key="2">
    <source>
        <dbReference type="ARBA" id="ARBA00010312"/>
    </source>
</evidence>
<evidence type="ECO:0000256" key="1">
    <source>
        <dbReference type="ARBA" id="ARBA00001942"/>
    </source>
</evidence>
<dbReference type="SUPFAM" id="SSF53706">
    <property type="entry name" value="Formate dehydrogenase/DMSO reductase, domains 1-3"/>
    <property type="match status" value="1"/>
</dbReference>
<dbReference type="Gene3D" id="3.40.50.740">
    <property type="match status" value="1"/>
</dbReference>
<gene>
    <name evidence="10" type="ORF">OOZ53_03450</name>
</gene>
<dbReference type="InterPro" id="IPR041460">
    <property type="entry name" value="Molybdopterin_N"/>
</dbReference>
<dbReference type="EMBL" id="JAPJZH010000002">
    <property type="protein sequence ID" value="MDA4844386.1"/>
    <property type="molecule type" value="Genomic_DNA"/>
</dbReference>
<evidence type="ECO:0000256" key="3">
    <source>
        <dbReference type="ARBA" id="ARBA00022505"/>
    </source>
</evidence>
<dbReference type="Gene3D" id="3.90.55.10">
    <property type="entry name" value="Dimethylsulfoxide Reductase, domain 3"/>
    <property type="match status" value="1"/>
</dbReference>
<dbReference type="InterPro" id="IPR006655">
    <property type="entry name" value="Mopterin_OxRdtase_prok_CS"/>
</dbReference>
<feature type="domain" description="Molybdopterin oxidoreductase N-terminal" evidence="9">
    <location>
        <begin position="6"/>
        <end position="44"/>
    </location>
</feature>
<dbReference type="InterPro" id="IPR009010">
    <property type="entry name" value="Asp_de-COase-like_dom_sf"/>
</dbReference>
<proteinExistence type="inferred from homology"/>
<feature type="domain" description="Molybdopterin dinucleotide-binding" evidence="8">
    <location>
        <begin position="622"/>
        <end position="741"/>
    </location>
</feature>
<dbReference type="SUPFAM" id="SSF50692">
    <property type="entry name" value="ADC-like"/>
    <property type="match status" value="1"/>
</dbReference>
<keyword evidence="3" id="KW-0500">Molybdenum</keyword>
<protein>
    <submittedName>
        <fullName evidence="10">Molybdopterin-dependent oxidoreductase</fullName>
    </submittedName>
</protein>
<keyword evidence="6" id="KW-0560">Oxidoreductase</keyword>
<keyword evidence="11" id="KW-1185">Reference proteome</keyword>
<dbReference type="PANTHER" id="PTHR43742:SF10">
    <property type="entry name" value="TRIMETHYLAMINE-N-OXIDE REDUCTASE 2"/>
    <property type="match status" value="1"/>
</dbReference>
<dbReference type="CDD" id="cd02793">
    <property type="entry name" value="MopB_CT_DMSOR-BSOR-TMAOR"/>
    <property type="match status" value="1"/>
</dbReference>